<name>A0ABW5ANR3_9BRAD</name>
<evidence type="ECO:0000313" key="1">
    <source>
        <dbReference type="EMBL" id="MFD2183591.1"/>
    </source>
</evidence>
<evidence type="ECO:0000313" key="2">
    <source>
        <dbReference type="Proteomes" id="UP001597314"/>
    </source>
</evidence>
<dbReference type="RefSeq" id="WP_378478782.1">
    <property type="nucleotide sequence ID" value="NZ_JBHUIW010000018.1"/>
</dbReference>
<keyword evidence="2" id="KW-1185">Reference proteome</keyword>
<dbReference type="Proteomes" id="UP001597314">
    <property type="component" value="Unassembled WGS sequence"/>
</dbReference>
<dbReference type="InterPro" id="IPR009363">
    <property type="entry name" value="Phage_Mu_Gp16"/>
</dbReference>
<organism evidence="1 2">
    <name type="scientific">Rhodoplanes azumiensis</name>
    <dbReference type="NCBI Taxonomy" id="1897628"/>
    <lineage>
        <taxon>Bacteria</taxon>
        <taxon>Pseudomonadati</taxon>
        <taxon>Pseudomonadota</taxon>
        <taxon>Alphaproteobacteria</taxon>
        <taxon>Hyphomicrobiales</taxon>
        <taxon>Nitrobacteraceae</taxon>
        <taxon>Rhodoplanes</taxon>
    </lineage>
</organism>
<proteinExistence type="predicted"/>
<dbReference type="EMBL" id="JBHUIW010000018">
    <property type="protein sequence ID" value="MFD2183591.1"/>
    <property type="molecule type" value="Genomic_DNA"/>
</dbReference>
<protein>
    <submittedName>
        <fullName evidence="1">Regulatory protein GemA</fullName>
    </submittedName>
</protein>
<sequence>MTREQLALVGMVKKHLAKTQGWDEDMYRLMLRQLGGVDSAKDLDETGFAQIMEYAASWGFRSDWRERTFGRRPGMATPRQVDLIRDLWREFKGADDDAGLDRWLDRSFGVSALRFATPEVAAKAINGLKAMNKRKAAKAAG</sequence>
<reference evidence="2" key="1">
    <citation type="journal article" date="2019" name="Int. J. Syst. Evol. Microbiol.">
        <title>The Global Catalogue of Microorganisms (GCM) 10K type strain sequencing project: providing services to taxonomists for standard genome sequencing and annotation.</title>
        <authorList>
            <consortium name="The Broad Institute Genomics Platform"/>
            <consortium name="The Broad Institute Genome Sequencing Center for Infectious Disease"/>
            <person name="Wu L."/>
            <person name="Ma J."/>
        </authorList>
    </citation>
    <scope>NUCLEOTIDE SEQUENCE [LARGE SCALE GENOMIC DNA]</scope>
    <source>
        <strain evidence="2">CGMCC 1.6774</strain>
    </source>
</reference>
<gene>
    <name evidence="1" type="ORF">ACFSOX_15655</name>
</gene>
<dbReference type="Pfam" id="PF06252">
    <property type="entry name" value="GemA"/>
    <property type="match status" value="1"/>
</dbReference>
<comment type="caution">
    <text evidence="1">The sequence shown here is derived from an EMBL/GenBank/DDBJ whole genome shotgun (WGS) entry which is preliminary data.</text>
</comment>
<accession>A0ABW5ANR3</accession>